<sequence>MGHPTNETRVAKRDPDEFPVPQQQHAGKTLIAEANVDKSDKKVLLVGLHLEKQQVPKIPCIIEGQTTQVRQGTLTDKDILAKHKKKERCMQQSKGKDYSI</sequence>
<keyword evidence="2" id="KW-1185">Reference proteome</keyword>
<reference evidence="1 2" key="1">
    <citation type="journal article" date="2022" name="Plant J.">
        <title>Chromosome-level genome of Camellia lanceoleosa provides a valuable resource for understanding genome evolution and self-incompatibility.</title>
        <authorList>
            <person name="Gong W."/>
            <person name="Xiao S."/>
            <person name="Wang L."/>
            <person name="Liao Z."/>
            <person name="Chang Y."/>
            <person name="Mo W."/>
            <person name="Hu G."/>
            <person name="Li W."/>
            <person name="Zhao G."/>
            <person name="Zhu H."/>
            <person name="Hu X."/>
            <person name="Ji K."/>
            <person name="Xiang X."/>
            <person name="Song Q."/>
            <person name="Yuan D."/>
            <person name="Jin S."/>
            <person name="Zhang L."/>
        </authorList>
    </citation>
    <scope>NUCLEOTIDE SEQUENCE [LARGE SCALE GENOMIC DNA]</scope>
    <source>
        <strain evidence="1">SQ_2022a</strain>
    </source>
</reference>
<dbReference type="EMBL" id="CM045769">
    <property type="protein sequence ID" value="KAI7993587.1"/>
    <property type="molecule type" value="Genomic_DNA"/>
</dbReference>
<evidence type="ECO:0000313" key="1">
    <source>
        <dbReference type="EMBL" id="KAI7993587.1"/>
    </source>
</evidence>
<dbReference type="Proteomes" id="UP001060215">
    <property type="component" value="Chromosome 12"/>
</dbReference>
<evidence type="ECO:0000313" key="2">
    <source>
        <dbReference type="Proteomes" id="UP001060215"/>
    </source>
</evidence>
<gene>
    <name evidence="1" type="ORF">LOK49_LG11G02591</name>
</gene>
<organism evidence="1 2">
    <name type="scientific">Camellia lanceoleosa</name>
    <dbReference type="NCBI Taxonomy" id="1840588"/>
    <lineage>
        <taxon>Eukaryota</taxon>
        <taxon>Viridiplantae</taxon>
        <taxon>Streptophyta</taxon>
        <taxon>Embryophyta</taxon>
        <taxon>Tracheophyta</taxon>
        <taxon>Spermatophyta</taxon>
        <taxon>Magnoliopsida</taxon>
        <taxon>eudicotyledons</taxon>
        <taxon>Gunneridae</taxon>
        <taxon>Pentapetalae</taxon>
        <taxon>asterids</taxon>
        <taxon>Ericales</taxon>
        <taxon>Theaceae</taxon>
        <taxon>Camellia</taxon>
    </lineage>
</organism>
<name>A0ACC0FZM0_9ERIC</name>
<proteinExistence type="predicted"/>
<accession>A0ACC0FZM0</accession>
<protein>
    <submittedName>
        <fullName evidence="1">Uncharacterized protein</fullName>
    </submittedName>
</protein>
<comment type="caution">
    <text evidence="1">The sequence shown here is derived from an EMBL/GenBank/DDBJ whole genome shotgun (WGS) entry which is preliminary data.</text>
</comment>